<dbReference type="OrthoDB" id="567788at2759"/>
<keyword evidence="2 6" id="KW-0812">Transmembrane</keyword>
<evidence type="ECO:0000256" key="5">
    <source>
        <dbReference type="ARBA" id="ARBA00023136"/>
    </source>
</evidence>
<evidence type="ECO:0000313" key="9">
    <source>
        <dbReference type="Proteomes" id="UP000541444"/>
    </source>
</evidence>
<proteinExistence type="predicted"/>
<feature type="domain" description="Reticulon" evidence="7">
    <location>
        <begin position="28"/>
        <end position="213"/>
    </location>
</feature>
<dbReference type="GO" id="GO:0009617">
    <property type="term" value="P:response to bacterium"/>
    <property type="evidence" value="ECO:0007669"/>
    <property type="project" value="InterPro"/>
</dbReference>
<feature type="transmembrane region" description="Helical" evidence="6">
    <location>
        <begin position="140"/>
        <end position="164"/>
    </location>
</feature>
<dbReference type="PANTHER" id="PTHR10994:SF154">
    <property type="entry name" value="RETICULON-LIKE PROTEIN B11"/>
    <property type="match status" value="1"/>
</dbReference>
<evidence type="ECO:0000313" key="8">
    <source>
        <dbReference type="EMBL" id="KAF6162010.1"/>
    </source>
</evidence>
<feature type="transmembrane region" description="Helical" evidence="6">
    <location>
        <begin position="37"/>
        <end position="54"/>
    </location>
</feature>
<evidence type="ECO:0000256" key="6">
    <source>
        <dbReference type="RuleBase" id="RU363132"/>
    </source>
</evidence>
<keyword evidence="4 6" id="KW-1133">Transmembrane helix</keyword>
<evidence type="ECO:0000256" key="3">
    <source>
        <dbReference type="ARBA" id="ARBA00022824"/>
    </source>
</evidence>
<dbReference type="EMBL" id="JACGCM010001064">
    <property type="protein sequence ID" value="KAF6162010.1"/>
    <property type="molecule type" value="Genomic_DNA"/>
</dbReference>
<evidence type="ECO:0000256" key="1">
    <source>
        <dbReference type="ARBA" id="ARBA00004477"/>
    </source>
</evidence>
<evidence type="ECO:0000259" key="7">
    <source>
        <dbReference type="PROSITE" id="PS50845"/>
    </source>
</evidence>
<dbReference type="Proteomes" id="UP000541444">
    <property type="component" value="Unassembled WGS sequence"/>
</dbReference>
<evidence type="ECO:0000256" key="4">
    <source>
        <dbReference type="ARBA" id="ARBA00022989"/>
    </source>
</evidence>
<evidence type="ECO:0000256" key="2">
    <source>
        <dbReference type="ARBA" id="ARBA00022692"/>
    </source>
</evidence>
<dbReference type="PANTHER" id="PTHR10994">
    <property type="entry name" value="RETICULON"/>
    <property type="match status" value="1"/>
</dbReference>
<dbReference type="Pfam" id="PF02453">
    <property type="entry name" value="Reticulon"/>
    <property type="match status" value="1"/>
</dbReference>
<comment type="subcellular location">
    <subcellularLocation>
        <location evidence="1 6">Endoplasmic reticulum membrane</location>
        <topology evidence="1 6">Multi-pass membrane protein</topology>
    </subcellularLocation>
</comment>
<comment type="caution">
    <text evidence="8">The sequence shown here is derived from an EMBL/GenBank/DDBJ whole genome shotgun (WGS) entry which is preliminary data.</text>
</comment>
<feature type="transmembrane region" description="Helical" evidence="6">
    <location>
        <begin position="61"/>
        <end position="80"/>
    </location>
</feature>
<sequence>MEDDLLNTSSPILPKSVYQSLGGGGGAVADVLLWKRWSTSAFLLVISSVIWLLFERVGYNLLSLVANVLLLLLFILFFWAKSASLLNRPLPPLPNMEVSDDFIGKASEVAQVWVNRVLGVAHDIALGGDYKLFFKVASSLWLVSFVGNVFNFLTLVYMGVLFSLSIPVLYSKYQDTVDDKLSLTHRVLSEQYRKLDEKFLSKIPKPSKEKKTQ</sequence>
<dbReference type="InterPro" id="IPR003388">
    <property type="entry name" value="Reticulon"/>
</dbReference>
<dbReference type="GO" id="GO:0005789">
    <property type="term" value="C:endoplasmic reticulum membrane"/>
    <property type="evidence" value="ECO:0007669"/>
    <property type="project" value="UniProtKB-SubCell"/>
</dbReference>
<dbReference type="AlphaFoldDB" id="A0A7J7N4Q5"/>
<accession>A0A7J7N4Q5</accession>
<keyword evidence="5 6" id="KW-0472">Membrane</keyword>
<keyword evidence="9" id="KW-1185">Reference proteome</keyword>
<name>A0A7J7N4Q5_9MAGN</name>
<keyword evidence="3 6" id="KW-0256">Endoplasmic reticulum</keyword>
<gene>
    <name evidence="8" type="ORF">GIB67_021931</name>
</gene>
<reference evidence="8 9" key="1">
    <citation type="journal article" date="2020" name="IScience">
        <title>Genome Sequencing of the Endangered Kingdonia uniflora (Circaeasteraceae, Ranunculales) Reveals Potential Mechanisms of Evolutionary Specialization.</title>
        <authorList>
            <person name="Sun Y."/>
            <person name="Deng T."/>
            <person name="Zhang A."/>
            <person name="Moore M.J."/>
            <person name="Landis J.B."/>
            <person name="Lin N."/>
            <person name="Zhang H."/>
            <person name="Zhang X."/>
            <person name="Huang J."/>
            <person name="Zhang X."/>
            <person name="Sun H."/>
            <person name="Wang H."/>
        </authorList>
    </citation>
    <scope>NUCLEOTIDE SEQUENCE [LARGE SCALE GENOMIC DNA]</scope>
    <source>
        <strain evidence="8">TB1705</strain>
        <tissue evidence="8">Leaf</tissue>
    </source>
</reference>
<organism evidence="8 9">
    <name type="scientific">Kingdonia uniflora</name>
    <dbReference type="NCBI Taxonomy" id="39325"/>
    <lineage>
        <taxon>Eukaryota</taxon>
        <taxon>Viridiplantae</taxon>
        <taxon>Streptophyta</taxon>
        <taxon>Embryophyta</taxon>
        <taxon>Tracheophyta</taxon>
        <taxon>Spermatophyta</taxon>
        <taxon>Magnoliopsida</taxon>
        <taxon>Ranunculales</taxon>
        <taxon>Circaeasteraceae</taxon>
        <taxon>Kingdonia</taxon>
    </lineage>
</organism>
<dbReference type="InterPro" id="IPR045064">
    <property type="entry name" value="Reticulon-like"/>
</dbReference>
<dbReference type="PROSITE" id="PS50845">
    <property type="entry name" value="RETICULON"/>
    <property type="match status" value="1"/>
</dbReference>
<protein>
    <recommendedName>
        <fullName evidence="6">Reticulon-like protein</fullName>
    </recommendedName>
</protein>